<keyword evidence="3" id="KW-1185">Reference proteome</keyword>
<dbReference type="PANTHER" id="PTHR34706:SF3">
    <property type="entry name" value="ANKYRIN REPEAT PROTEIN (AFU_ORTHOLOGUE AFUA_7G06200)"/>
    <property type="match status" value="1"/>
</dbReference>
<dbReference type="Pfam" id="PF00023">
    <property type="entry name" value="Ank"/>
    <property type="match status" value="1"/>
</dbReference>
<dbReference type="PANTHER" id="PTHR34706">
    <property type="entry name" value="SLR1338 PROTEIN"/>
    <property type="match status" value="1"/>
</dbReference>
<dbReference type="Gene3D" id="1.25.40.20">
    <property type="entry name" value="Ankyrin repeat-containing domain"/>
    <property type="match status" value="1"/>
</dbReference>
<keyword evidence="1" id="KW-0040">ANK repeat</keyword>
<dbReference type="AlphaFoldDB" id="A0A0C3CM60"/>
<dbReference type="InterPro" id="IPR002110">
    <property type="entry name" value="Ankyrin_rpt"/>
</dbReference>
<organism evidence="2 3">
    <name type="scientific">Hebeloma cylindrosporum</name>
    <dbReference type="NCBI Taxonomy" id="76867"/>
    <lineage>
        <taxon>Eukaryota</taxon>
        <taxon>Fungi</taxon>
        <taxon>Dikarya</taxon>
        <taxon>Basidiomycota</taxon>
        <taxon>Agaricomycotina</taxon>
        <taxon>Agaricomycetes</taxon>
        <taxon>Agaricomycetidae</taxon>
        <taxon>Agaricales</taxon>
        <taxon>Agaricineae</taxon>
        <taxon>Hymenogastraceae</taxon>
        <taxon>Hebeloma</taxon>
    </lineage>
</organism>
<name>A0A0C3CM60_HEBCY</name>
<dbReference type="STRING" id="686832.A0A0C3CM60"/>
<sequence length="502" mass="56349">MQDSAYNGSLRTQAQFEQYPSRELDRPGGNIALTPLCAACRGGHLETVKLLLANHANPNVASSYDRTPLYFITEADDDPQRPVPSATRCAIIRELVSGKGGVKAELNAPCDDDQNTPLMNAIIQGKDRHVIRQLVECGASITIEHPITQKTPKDLAEEHDLLDCLRTKVETDAAWGKLVDLVVSFVLLVVWYVNNKTMTDVVAGIVKKYYNISVEDTDEEVEPKSIGEFQTFLDDVVKQDKKFESFFSPNDPFLTKLAEKANALRDDPTTDLGKPENIKHITRLSLYSPIIYCDDSTSMSLEDRYQYQTELVTRIARIATKIVPDDMAGVELRFINDAFKSQLSSEGIQEAMKRVKLSRGTNIGTNLRKRILDPLVYDLIARPVMAGMPFPFRRPLLVCIITDGSPCPEPANVLLKEIVECKRRLEAKGYDPTAVMFCISQVGTSLEASQFIDALRSEKEIEDVTYCTVGHLERQFKELKGNERALESWLLHVLTKPIMDRH</sequence>
<dbReference type="SMART" id="SM00248">
    <property type="entry name" value="ANK"/>
    <property type="match status" value="2"/>
</dbReference>
<dbReference type="HOGENOM" id="CLU_024883_0_0_1"/>
<dbReference type="PROSITE" id="PS50088">
    <property type="entry name" value="ANK_REPEAT"/>
    <property type="match status" value="2"/>
</dbReference>
<feature type="repeat" description="ANK" evidence="1">
    <location>
        <begin position="31"/>
        <end position="63"/>
    </location>
</feature>
<evidence type="ECO:0000313" key="2">
    <source>
        <dbReference type="EMBL" id="KIM49775.1"/>
    </source>
</evidence>
<proteinExistence type="predicted"/>
<dbReference type="Proteomes" id="UP000053424">
    <property type="component" value="Unassembled WGS sequence"/>
</dbReference>
<dbReference type="InterPro" id="IPR036770">
    <property type="entry name" value="Ankyrin_rpt-contain_sf"/>
</dbReference>
<protein>
    <submittedName>
        <fullName evidence="2">Uncharacterized protein</fullName>
    </submittedName>
</protein>
<dbReference type="OrthoDB" id="2142040at2759"/>
<reference evidence="3" key="2">
    <citation type="submission" date="2015-01" db="EMBL/GenBank/DDBJ databases">
        <title>Evolutionary Origins and Diversification of the Mycorrhizal Mutualists.</title>
        <authorList>
            <consortium name="DOE Joint Genome Institute"/>
            <consortium name="Mycorrhizal Genomics Consortium"/>
            <person name="Kohler A."/>
            <person name="Kuo A."/>
            <person name="Nagy L.G."/>
            <person name="Floudas D."/>
            <person name="Copeland A."/>
            <person name="Barry K.W."/>
            <person name="Cichocki N."/>
            <person name="Veneault-Fourrey C."/>
            <person name="LaButti K."/>
            <person name="Lindquist E.A."/>
            <person name="Lipzen A."/>
            <person name="Lundell T."/>
            <person name="Morin E."/>
            <person name="Murat C."/>
            <person name="Riley R."/>
            <person name="Ohm R."/>
            <person name="Sun H."/>
            <person name="Tunlid A."/>
            <person name="Henrissat B."/>
            <person name="Grigoriev I.V."/>
            <person name="Hibbett D.S."/>
            <person name="Martin F."/>
        </authorList>
    </citation>
    <scope>NUCLEOTIDE SEQUENCE [LARGE SCALE GENOMIC DNA]</scope>
    <source>
        <strain evidence="3">h7</strain>
    </source>
</reference>
<evidence type="ECO:0000313" key="3">
    <source>
        <dbReference type="Proteomes" id="UP000053424"/>
    </source>
</evidence>
<feature type="repeat" description="ANK" evidence="1">
    <location>
        <begin position="113"/>
        <end position="146"/>
    </location>
</feature>
<dbReference type="SUPFAM" id="SSF48403">
    <property type="entry name" value="Ankyrin repeat"/>
    <property type="match status" value="1"/>
</dbReference>
<reference evidence="2 3" key="1">
    <citation type="submission" date="2014-04" db="EMBL/GenBank/DDBJ databases">
        <authorList>
            <consortium name="DOE Joint Genome Institute"/>
            <person name="Kuo A."/>
            <person name="Gay G."/>
            <person name="Dore J."/>
            <person name="Kohler A."/>
            <person name="Nagy L.G."/>
            <person name="Floudas D."/>
            <person name="Copeland A."/>
            <person name="Barry K.W."/>
            <person name="Cichocki N."/>
            <person name="Veneault-Fourrey C."/>
            <person name="LaButti K."/>
            <person name="Lindquist E.A."/>
            <person name="Lipzen A."/>
            <person name="Lundell T."/>
            <person name="Morin E."/>
            <person name="Murat C."/>
            <person name="Sun H."/>
            <person name="Tunlid A."/>
            <person name="Henrissat B."/>
            <person name="Grigoriev I.V."/>
            <person name="Hibbett D.S."/>
            <person name="Martin F."/>
            <person name="Nordberg H.P."/>
            <person name="Cantor M.N."/>
            <person name="Hua S.X."/>
        </authorList>
    </citation>
    <scope>NUCLEOTIDE SEQUENCE [LARGE SCALE GENOMIC DNA]</scope>
    <source>
        <strain evidence="3">h7</strain>
    </source>
</reference>
<gene>
    <name evidence="2" type="ORF">M413DRAFT_60710</name>
</gene>
<evidence type="ECO:0000256" key="1">
    <source>
        <dbReference type="PROSITE-ProRule" id="PRU00023"/>
    </source>
</evidence>
<accession>A0A0C3CM60</accession>
<dbReference type="EMBL" id="KN831768">
    <property type="protein sequence ID" value="KIM49775.1"/>
    <property type="molecule type" value="Genomic_DNA"/>
</dbReference>